<keyword evidence="8" id="KW-1185">Reference proteome</keyword>
<comment type="catalytic activity">
    <reaction evidence="4 5">
        <text>P(1),P(4)-bis(5'-adenosyl) tetraphosphate + H2O = 2 ADP + 2 H(+)</text>
        <dbReference type="Rhea" id="RHEA:24252"/>
        <dbReference type="ChEBI" id="CHEBI:15377"/>
        <dbReference type="ChEBI" id="CHEBI:15378"/>
        <dbReference type="ChEBI" id="CHEBI:58141"/>
        <dbReference type="ChEBI" id="CHEBI:456216"/>
        <dbReference type="EC" id="3.6.1.41"/>
    </reaction>
</comment>
<dbReference type="NCBIfam" id="TIGR00668">
    <property type="entry name" value="apaH"/>
    <property type="match status" value="1"/>
</dbReference>
<comment type="similarity">
    <text evidence="2 5">Belongs to the Ap4A hydrolase family.</text>
</comment>
<dbReference type="InterPro" id="IPR004843">
    <property type="entry name" value="Calcineurin-like_PHP"/>
</dbReference>
<name>A0ABP8H2W1_9BURK</name>
<dbReference type="SUPFAM" id="SSF56300">
    <property type="entry name" value="Metallo-dependent phosphatases"/>
    <property type="match status" value="1"/>
</dbReference>
<accession>A0ABP8H2W1</accession>
<dbReference type="Pfam" id="PF00149">
    <property type="entry name" value="Metallophos"/>
    <property type="match status" value="1"/>
</dbReference>
<dbReference type="EMBL" id="BAABFO010000011">
    <property type="protein sequence ID" value="GAA4333608.1"/>
    <property type="molecule type" value="Genomic_DNA"/>
</dbReference>
<dbReference type="InterPro" id="IPR029052">
    <property type="entry name" value="Metallo-depent_PP-like"/>
</dbReference>
<dbReference type="NCBIfam" id="NF001204">
    <property type="entry name" value="PRK00166.1"/>
    <property type="match status" value="1"/>
</dbReference>
<sequence>MSTWMIGDLQGCCDSLQDLLGQPRIAQDAAARFWFAGDLVNRGPASLPTLRRVMALGERAVSVLGNHDLHLLAVAAGIRKAGKSDTLQEILDAPDLGEIVDWLRTRPLAHFARGHLLVHAGVLPTWTAAQTLALAAEVEAALRGPRWTEFLVQMYGNTPDAWNDGLRGPDRLRVVVNALTRLRFCTAEGRMEFNAKEGAGKAPQGYMPWFEVPGRATESVTVVFGHWSAMGQVIRPGLLGLDTGCVWGGQLTAARLEDHEIVQVPCPQHRTPG</sequence>
<feature type="domain" description="Calcineurin-like phosphoesterase" evidence="6">
    <location>
        <begin position="1"/>
        <end position="122"/>
    </location>
</feature>
<dbReference type="CDD" id="cd07422">
    <property type="entry name" value="MPP_ApaH"/>
    <property type="match status" value="1"/>
</dbReference>
<evidence type="ECO:0000313" key="7">
    <source>
        <dbReference type="EMBL" id="GAA4333608.1"/>
    </source>
</evidence>
<organism evidence="7 8">
    <name type="scientific">Pigmentiphaga soli</name>
    <dbReference type="NCBI Taxonomy" id="1007095"/>
    <lineage>
        <taxon>Bacteria</taxon>
        <taxon>Pseudomonadati</taxon>
        <taxon>Pseudomonadota</taxon>
        <taxon>Betaproteobacteria</taxon>
        <taxon>Burkholderiales</taxon>
        <taxon>Alcaligenaceae</taxon>
        <taxon>Pigmentiphaga</taxon>
    </lineage>
</organism>
<dbReference type="PIRSF" id="PIRSF000903">
    <property type="entry name" value="B5n-ttraPtase_sm"/>
    <property type="match status" value="1"/>
</dbReference>
<keyword evidence="3 5" id="KW-0378">Hydrolase</keyword>
<reference evidence="8" key="1">
    <citation type="journal article" date="2019" name="Int. J. Syst. Evol. Microbiol.">
        <title>The Global Catalogue of Microorganisms (GCM) 10K type strain sequencing project: providing services to taxonomists for standard genome sequencing and annotation.</title>
        <authorList>
            <consortium name="The Broad Institute Genomics Platform"/>
            <consortium name="The Broad Institute Genome Sequencing Center for Infectious Disease"/>
            <person name="Wu L."/>
            <person name="Ma J."/>
        </authorList>
    </citation>
    <scope>NUCLEOTIDE SEQUENCE [LARGE SCALE GENOMIC DNA]</scope>
    <source>
        <strain evidence="8">JCM 17666</strain>
    </source>
</reference>
<gene>
    <name evidence="5" type="primary">apaH</name>
    <name evidence="7" type="ORF">GCM10023144_25040</name>
</gene>
<evidence type="ECO:0000256" key="3">
    <source>
        <dbReference type="ARBA" id="ARBA00022801"/>
    </source>
</evidence>
<dbReference type="EC" id="3.6.1.41" evidence="5"/>
<dbReference type="Gene3D" id="3.60.21.10">
    <property type="match status" value="1"/>
</dbReference>
<dbReference type="Proteomes" id="UP001501671">
    <property type="component" value="Unassembled WGS sequence"/>
</dbReference>
<evidence type="ECO:0000313" key="8">
    <source>
        <dbReference type="Proteomes" id="UP001501671"/>
    </source>
</evidence>
<comment type="function">
    <text evidence="1 5">Hydrolyzes diadenosine 5',5'''-P1,P4-tetraphosphate to yield ADP.</text>
</comment>
<evidence type="ECO:0000256" key="2">
    <source>
        <dbReference type="ARBA" id="ARBA00005419"/>
    </source>
</evidence>
<proteinExistence type="inferred from homology"/>
<dbReference type="PANTHER" id="PTHR40942:SF4">
    <property type="entry name" value="CYTOCHROME C5"/>
    <property type="match status" value="1"/>
</dbReference>
<evidence type="ECO:0000256" key="1">
    <source>
        <dbReference type="ARBA" id="ARBA00003413"/>
    </source>
</evidence>
<evidence type="ECO:0000259" key="6">
    <source>
        <dbReference type="Pfam" id="PF00149"/>
    </source>
</evidence>
<evidence type="ECO:0000256" key="5">
    <source>
        <dbReference type="HAMAP-Rule" id="MF_00199"/>
    </source>
</evidence>
<dbReference type="HAMAP" id="MF_00199">
    <property type="entry name" value="ApaH"/>
    <property type="match status" value="1"/>
</dbReference>
<dbReference type="InterPro" id="IPR004617">
    <property type="entry name" value="ApaH"/>
</dbReference>
<evidence type="ECO:0000256" key="4">
    <source>
        <dbReference type="ARBA" id="ARBA00049417"/>
    </source>
</evidence>
<protein>
    <recommendedName>
        <fullName evidence="5">Bis(5'-nucleosyl)-tetraphosphatase, symmetrical</fullName>
        <ecNumber evidence="5">3.6.1.41</ecNumber>
    </recommendedName>
    <alternativeName>
        <fullName evidence="5">Ap4A hydrolase</fullName>
    </alternativeName>
    <alternativeName>
        <fullName evidence="5">Diadenosine 5',5'''-P1,P4-tetraphosphate pyrophosphohydrolase</fullName>
    </alternativeName>
    <alternativeName>
        <fullName evidence="5">Diadenosine tetraphosphatase</fullName>
    </alternativeName>
</protein>
<comment type="caution">
    <text evidence="7">The sequence shown here is derived from an EMBL/GenBank/DDBJ whole genome shotgun (WGS) entry which is preliminary data.</text>
</comment>
<dbReference type="PANTHER" id="PTHR40942">
    <property type="match status" value="1"/>
</dbReference>